<dbReference type="RefSeq" id="WP_304377448.1">
    <property type="nucleotide sequence ID" value="NZ_JAUOZU010000012.1"/>
</dbReference>
<proteinExistence type="predicted"/>
<keyword evidence="1" id="KW-1133">Transmembrane helix</keyword>
<evidence type="ECO:0000313" key="3">
    <source>
        <dbReference type="Proteomes" id="UP001174932"/>
    </source>
</evidence>
<evidence type="ECO:0008006" key="4">
    <source>
        <dbReference type="Google" id="ProtNLM"/>
    </source>
</evidence>
<sequence>MMKIEAESGESAGGLISWLPKTDGTAGLTARLFWRYVLLFSLAAALWQVVAHFVSFKDYLGPDPDDSMRLVEIRDFLNGQGWFDLMQYRLGPEGGTLMHWSRFIDLPIAALILFFQLFTSDALLAEKLAVGVWPVLLILPLMAAMGLACFRLGGRHGLLIGLALLLMMLAAIVRFRPGAIDHHNVQLILVVAIAAFLIDPLARFSNFFAAGVASALAMAIGAETTPFVAVAALSVALLWGIQGERYRNAAIGFGLAFYVSALLAFVGIVPATLYSQVTCDTLSIGYLSLVVAGGFLLAIASMYVSRASLVVRFASLAVIGVLVAVIAVKLAPECLRSPLDSLDPLLVAFWLDGITEAQSIVREAINKPATLGGFYAVGLLAMVTCLYRILKAENRLAYSVLFALIGVSWLVAAVQIRGSLFSNVLAFLPLSALIAGLRARYIADRANSRAALAFVFAVLASLPSVWTFSGALASKAFGSASEEAAADNASETDRQTCPSKSALQAMATLPPGRILSSSNPGSLILRYTPHSALTGNYHRNQSGMVAALKMEMAAPDEALTMIRKFKIDYVLLCDGDGQVKALREHFPGGLVGRIFAGEVPVWLEAIDLGNDPKIKSFRVTLPQ</sequence>
<organism evidence="2 3">
    <name type="scientific">Rhizobium alvei</name>
    <dbReference type="NCBI Taxonomy" id="1132659"/>
    <lineage>
        <taxon>Bacteria</taxon>
        <taxon>Pseudomonadati</taxon>
        <taxon>Pseudomonadota</taxon>
        <taxon>Alphaproteobacteria</taxon>
        <taxon>Hyphomicrobiales</taxon>
        <taxon>Rhizobiaceae</taxon>
        <taxon>Rhizobium/Agrobacterium group</taxon>
        <taxon>Rhizobium</taxon>
    </lineage>
</organism>
<comment type="caution">
    <text evidence="2">The sequence shown here is derived from an EMBL/GenBank/DDBJ whole genome shotgun (WGS) entry which is preliminary data.</text>
</comment>
<dbReference type="Proteomes" id="UP001174932">
    <property type="component" value="Unassembled WGS sequence"/>
</dbReference>
<feature type="transmembrane region" description="Helical" evidence="1">
    <location>
        <begin position="396"/>
        <end position="414"/>
    </location>
</feature>
<feature type="transmembrane region" description="Helical" evidence="1">
    <location>
        <begin position="100"/>
        <end position="118"/>
    </location>
</feature>
<dbReference type="EMBL" id="JAUOZU010000012">
    <property type="protein sequence ID" value="MDO6965513.1"/>
    <property type="molecule type" value="Genomic_DNA"/>
</dbReference>
<feature type="transmembrane region" description="Helical" evidence="1">
    <location>
        <begin position="187"/>
        <end position="209"/>
    </location>
</feature>
<feature type="transmembrane region" description="Helical" evidence="1">
    <location>
        <begin position="215"/>
        <end position="239"/>
    </location>
</feature>
<accession>A0ABT8YQ76</accession>
<keyword evidence="1" id="KW-0472">Membrane</keyword>
<feature type="transmembrane region" description="Helical" evidence="1">
    <location>
        <begin position="156"/>
        <end position="175"/>
    </location>
</feature>
<feature type="transmembrane region" description="Helical" evidence="1">
    <location>
        <begin position="420"/>
        <end position="439"/>
    </location>
</feature>
<gene>
    <name evidence="2" type="ORF">Q4481_16220</name>
</gene>
<evidence type="ECO:0000313" key="2">
    <source>
        <dbReference type="EMBL" id="MDO6965513.1"/>
    </source>
</evidence>
<feature type="transmembrane region" description="Helical" evidence="1">
    <location>
        <begin position="284"/>
        <end position="304"/>
    </location>
</feature>
<evidence type="ECO:0000256" key="1">
    <source>
        <dbReference type="SAM" id="Phobius"/>
    </source>
</evidence>
<feature type="transmembrane region" description="Helical" evidence="1">
    <location>
        <begin position="369"/>
        <end position="389"/>
    </location>
</feature>
<feature type="transmembrane region" description="Helical" evidence="1">
    <location>
        <begin position="451"/>
        <end position="473"/>
    </location>
</feature>
<feature type="transmembrane region" description="Helical" evidence="1">
    <location>
        <begin position="251"/>
        <end position="272"/>
    </location>
</feature>
<feature type="transmembrane region" description="Helical" evidence="1">
    <location>
        <begin position="311"/>
        <end position="331"/>
    </location>
</feature>
<feature type="transmembrane region" description="Helical" evidence="1">
    <location>
        <begin position="130"/>
        <end position="150"/>
    </location>
</feature>
<keyword evidence="3" id="KW-1185">Reference proteome</keyword>
<reference evidence="2" key="2">
    <citation type="submission" date="2023-07" db="EMBL/GenBank/DDBJ databases">
        <authorList>
            <person name="Shen H."/>
        </authorList>
    </citation>
    <scope>NUCLEOTIDE SEQUENCE</scope>
    <source>
        <strain evidence="2">TNR-22</strain>
    </source>
</reference>
<feature type="transmembrane region" description="Helical" evidence="1">
    <location>
        <begin position="36"/>
        <end position="56"/>
    </location>
</feature>
<reference evidence="2" key="1">
    <citation type="journal article" date="2015" name="Int. J. Syst. Evol. Microbiol.">
        <title>Rhizobium alvei sp. nov., isolated from a freshwater river.</title>
        <authorList>
            <person name="Sheu S.Y."/>
            <person name="Huang H.W."/>
            <person name="Young C.C."/>
            <person name="Chen W.M."/>
        </authorList>
    </citation>
    <scope>NUCLEOTIDE SEQUENCE</scope>
    <source>
        <strain evidence="2">TNR-22</strain>
    </source>
</reference>
<keyword evidence="1" id="KW-0812">Transmembrane</keyword>
<protein>
    <recommendedName>
        <fullName evidence="4">Transmembrane protein</fullName>
    </recommendedName>
</protein>
<name>A0ABT8YQ76_9HYPH</name>